<comment type="subcellular location">
    <subcellularLocation>
        <location evidence="8">Cytoplasm</location>
    </subcellularLocation>
</comment>
<evidence type="ECO:0000256" key="8">
    <source>
        <dbReference type="HAMAP-Rule" id="MF_00238"/>
    </source>
</evidence>
<dbReference type="RefSeq" id="WP_036883849.1">
    <property type="nucleotide sequence ID" value="NZ_JQZW01000008.1"/>
</dbReference>
<evidence type="ECO:0000256" key="5">
    <source>
        <dbReference type="ARBA" id="ARBA00022840"/>
    </source>
</evidence>
<keyword evidence="8" id="KW-0963">Cytoplasm</keyword>
<dbReference type="Proteomes" id="UP000030134">
    <property type="component" value="Unassembled WGS sequence"/>
</dbReference>
<evidence type="ECO:0000256" key="2">
    <source>
        <dbReference type="ARBA" id="ARBA00022679"/>
    </source>
</evidence>
<dbReference type="GO" id="GO:0036431">
    <property type="term" value="F:dCMP kinase activity"/>
    <property type="evidence" value="ECO:0007669"/>
    <property type="project" value="InterPro"/>
</dbReference>
<evidence type="ECO:0000256" key="4">
    <source>
        <dbReference type="ARBA" id="ARBA00022777"/>
    </source>
</evidence>
<dbReference type="EC" id="2.7.4.25" evidence="8"/>
<dbReference type="EMBL" id="JQZW01000008">
    <property type="protein sequence ID" value="KGN98265.1"/>
    <property type="molecule type" value="Genomic_DNA"/>
</dbReference>
<dbReference type="eggNOG" id="COG0283">
    <property type="taxonomic scope" value="Bacteria"/>
</dbReference>
<dbReference type="PANTHER" id="PTHR21299:SF2">
    <property type="entry name" value="CYTIDYLATE KINASE"/>
    <property type="match status" value="1"/>
</dbReference>
<proteinExistence type="inferred from homology"/>
<dbReference type="PANTHER" id="PTHR21299">
    <property type="entry name" value="CYTIDYLATE KINASE/PANTOATE-BETA-ALANINE LIGASE"/>
    <property type="match status" value="1"/>
</dbReference>
<name>A0A0A2G7B4_9PORP</name>
<keyword evidence="11" id="KW-1185">Reference proteome</keyword>
<keyword evidence="5 8" id="KW-0067">ATP-binding</keyword>
<dbReference type="STRING" id="266762.HQ36_05055"/>
<dbReference type="GO" id="GO:0006220">
    <property type="term" value="P:pyrimidine nucleotide metabolic process"/>
    <property type="evidence" value="ECO:0007669"/>
    <property type="project" value="UniProtKB-UniRule"/>
</dbReference>
<evidence type="ECO:0000256" key="1">
    <source>
        <dbReference type="ARBA" id="ARBA00009427"/>
    </source>
</evidence>
<comment type="catalytic activity">
    <reaction evidence="7 8">
        <text>CMP + ATP = CDP + ADP</text>
        <dbReference type="Rhea" id="RHEA:11600"/>
        <dbReference type="ChEBI" id="CHEBI:30616"/>
        <dbReference type="ChEBI" id="CHEBI:58069"/>
        <dbReference type="ChEBI" id="CHEBI:60377"/>
        <dbReference type="ChEBI" id="CHEBI:456216"/>
        <dbReference type="EC" id="2.7.4.25"/>
    </reaction>
</comment>
<sequence length="233" mass="25817">MTSDKIIIAIDGHSSCGKSTMAKALAQALNYTYIDTGAMYRAVTLFSLQENLWQGDILDADALCCKLPSLSISFERTEDGELHTFLNGKDVEKEIRTMEVSGHVSPVSTLGFVREAMVAQQQAMGQQKGIVMDGRDIGTTVFPQAELKVFVTARPEVRAMRRYKELQEKGDKTSFETVLANLTERDRIDSTRAISPLAKAVDARILDNSTLSIEEQNQLLLSWANEVIAQQKV</sequence>
<accession>A0A0A2G7B4</accession>
<evidence type="ECO:0000313" key="11">
    <source>
        <dbReference type="Proteomes" id="UP000030134"/>
    </source>
</evidence>
<dbReference type="GO" id="GO:0005524">
    <property type="term" value="F:ATP binding"/>
    <property type="evidence" value="ECO:0007669"/>
    <property type="project" value="UniProtKB-UniRule"/>
</dbReference>
<keyword evidence="2 8" id="KW-0808">Transferase</keyword>
<comment type="caution">
    <text evidence="10">The sequence shown here is derived from an EMBL/GenBank/DDBJ whole genome shotgun (WGS) entry which is preliminary data.</text>
</comment>
<dbReference type="GO" id="GO:0036430">
    <property type="term" value="F:CMP kinase activity"/>
    <property type="evidence" value="ECO:0007669"/>
    <property type="project" value="RHEA"/>
</dbReference>
<evidence type="ECO:0000256" key="7">
    <source>
        <dbReference type="ARBA" id="ARBA00048478"/>
    </source>
</evidence>
<evidence type="ECO:0000313" key="10">
    <source>
        <dbReference type="EMBL" id="KGN98265.1"/>
    </source>
</evidence>
<feature type="domain" description="Cytidylate kinase" evidence="9">
    <location>
        <begin position="8"/>
        <end position="216"/>
    </location>
</feature>
<comment type="similarity">
    <text evidence="1 8">Belongs to the cytidylate kinase family. Type 1 subfamily.</text>
</comment>
<dbReference type="HAMAP" id="MF_00238">
    <property type="entry name" value="Cytidyl_kinase_type1"/>
    <property type="match status" value="1"/>
</dbReference>
<evidence type="ECO:0000256" key="3">
    <source>
        <dbReference type="ARBA" id="ARBA00022741"/>
    </source>
</evidence>
<dbReference type="CDD" id="cd02020">
    <property type="entry name" value="CMPK"/>
    <property type="match status" value="1"/>
</dbReference>
<feature type="binding site" evidence="8">
    <location>
        <begin position="12"/>
        <end position="20"/>
    </location>
    <ligand>
        <name>ATP</name>
        <dbReference type="ChEBI" id="CHEBI:30616"/>
    </ligand>
</feature>
<comment type="catalytic activity">
    <reaction evidence="6 8">
        <text>dCMP + ATP = dCDP + ADP</text>
        <dbReference type="Rhea" id="RHEA:25094"/>
        <dbReference type="ChEBI" id="CHEBI:30616"/>
        <dbReference type="ChEBI" id="CHEBI:57566"/>
        <dbReference type="ChEBI" id="CHEBI:58593"/>
        <dbReference type="ChEBI" id="CHEBI:456216"/>
        <dbReference type="EC" id="2.7.4.25"/>
    </reaction>
</comment>
<organism evidence="10 11">
    <name type="scientific">Porphyromonas gingivicanis</name>
    <dbReference type="NCBI Taxonomy" id="266762"/>
    <lineage>
        <taxon>Bacteria</taxon>
        <taxon>Pseudomonadati</taxon>
        <taxon>Bacteroidota</taxon>
        <taxon>Bacteroidia</taxon>
        <taxon>Bacteroidales</taxon>
        <taxon>Porphyromonadaceae</taxon>
        <taxon>Porphyromonas</taxon>
    </lineage>
</organism>
<dbReference type="NCBIfam" id="TIGR00017">
    <property type="entry name" value="cmk"/>
    <property type="match status" value="1"/>
</dbReference>
<dbReference type="AlphaFoldDB" id="A0A0A2G7B4"/>
<dbReference type="OrthoDB" id="9807434at2"/>
<reference evidence="10 11" key="1">
    <citation type="submission" date="2014-08" db="EMBL/GenBank/DDBJ databases">
        <title>Porphyromonas gingivicanis strain:COT-022_OH1391 Genome sequencing.</title>
        <authorList>
            <person name="Wallis C."/>
            <person name="Deusch O."/>
            <person name="O'Flynn C."/>
            <person name="Davis I."/>
            <person name="Jospin G."/>
            <person name="Darling A.E."/>
            <person name="Coil D.A."/>
            <person name="Alexiev A."/>
            <person name="Horsfall A."/>
            <person name="Kirkwood N."/>
            <person name="Harris S."/>
            <person name="Eisen J.A."/>
        </authorList>
    </citation>
    <scope>NUCLEOTIDE SEQUENCE [LARGE SCALE GENOMIC DNA]</scope>
    <source>
        <strain evidence="11">COT-022 OH1391</strain>
    </source>
</reference>
<gene>
    <name evidence="8" type="primary">cmk</name>
    <name evidence="10" type="ORF">HQ36_05055</name>
</gene>
<dbReference type="GO" id="GO:0005829">
    <property type="term" value="C:cytosol"/>
    <property type="evidence" value="ECO:0007669"/>
    <property type="project" value="TreeGrafter"/>
</dbReference>
<keyword evidence="3 8" id="KW-0547">Nucleotide-binding</keyword>
<evidence type="ECO:0000256" key="6">
    <source>
        <dbReference type="ARBA" id="ARBA00047615"/>
    </source>
</evidence>
<protein>
    <recommendedName>
        <fullName evidence="8">Cytidylate kinase</fullName>
        <shortName evidence="8">CK</shortName>
        <ecNumber evidence="8">2.7.4.25</ecNumber>
    </recommendedName>
    <alternativeName>
        <fullName evidence="8">Cytidine monophosphate kinase</fullName>
        <shortName evidence="8">CMP kinase</shortName>
    </alternativeName>
</protein>
<dbReference type="InterPro" id="IPR027417">
    <property type="entry name" value="P-loop_NTPase"/>
</dbReference>
<dbReference type="InterPro" id="IPR003136">
    <property type="entry name" value="Cytidylate_kin"/>
</dbReference>
<dbReference type="Gene3D" id="3.40.50.300">
    <property type="entry name" value="P-loop containing nucleotide triphosphate hydrolases"/>
    <property type="match status" value="1"/>
</dbReference>
<dbReference type="SUPFAM" id="SSF52540">
    <property type="entry name" value="P-loop containing nucleoside triphosphate hydrolases"/>
    <property type="match status" value="1"/>
</dbReference>
<keyword evidence="4 8" id="KW-0418">Kinase</keyword>
<dbReference type="InterPro" id="IPR011994">
    <property type="entry name" value="Cytidylate_kinase_dom"/>
</dbReference>
<dbReference type="GO" id="GO:0015949">
    <property type="term" value="P:nucleobase-containing small molecule interconversion"/>
    <property type="evidence" value="ECO:0007669"/>
    <property type="project" value="TreeGrafter"/>
</dbReference>
<dbReference type="Pfam" id="PF02224">
    <property type="entry name" value="Cytidylate_kin"/>
    <property type="match status" value="1"/>
</dbReference>
<evidence type="ECO:0000259" key="9">
    <source>
        <dbReference type="Pfam" id="PF02224"/>
    </source>
</evidence>